<evidence type="ECO:0000256" key="1">
    <source>
        <dbReference type="ARBA" id="ARBA00012404"/>
    </source>
</evidence>
<dbReference type="Pfam" id="PF01817">
    <property type="entry name" value="CM_2"/>
    <property type="match status" value="1"/>
</dbReference>
<comment type="caution">
    <text evidence="3">The sequence shown here is derived from an EMBL/GenBank/DDBJ whole genome shotgun (WGS) entry which is preliminary data.</text>
</comment>
<dbReference type="PROSITE" id="PS51168">
    <property type="entry name" value="CHORISMATE_MUT_2"/>
    <property type="match status" value="1"/>
</dbReference>
<dbReference type="EMBL" id="JASGBI010000001">
    <property type="protein sequence ID" value="MDI9239949.1"/>
    <property type="molecule type" value="Genomic_DNA"/>
</dbReference>
<dbReference type="InterPro" id="IPR002701">
    <property type="entry name" value="CM_II_prokaryot"/>
</dbReference>
<proteinExistence type="predicted"/>
<accession>A0ABT6XIG8</accession>
<organism evidence="3 4">
    <name type="scientific">Lysobacter stagni</name>
    <dbReference type="NCBI Taxonomy" id="3045172"/>
    <lineage>
        <taxon>Bacteria</taxon>
        <taxon>Pseudomonadati</taxon>
        <taxon>Pseudomonadota</taxon>
        <taxon>Gammaproteobacteria</taxon>
        <taxon>Lysobacterales</taxon>
        <taxon>Lysobacteraceae</taxon>
        <taxon>Lysobacter</taxon>
    </lineage>
</organism>
<dbReference type="InterPro" id="IPR036263">
    <property type="entry name" value="Chorismate_II_sf"/>
</dbReference>
<feature type="domain" description="Chorismate mutase" evidence="2">
    <location>
        <begin position="9"/>
        <end position="100"/>
    </location>
</feature>
<dbReference type="Proteomes" id="UP001321580">
    <property type="component" value="Unassembled WGS sequence"/>
</dbReference>
<dbReference type="InterPro" id="IPR036979">
    <property type="entry name" value="CM_dom_sf"/>
</dbReference>
<sequence length="281" mass="30886">MVRSISVPVLARLALGGARVGIDRVDDAMIVLLAARRRLVSAVGPAKRATDAPLRDAGREERVHERARNLAARLRVPASSADHLIDTLITDACMQQAMHPGAKADGAGASANTHRQDQRRDRLLRLIPPPRRWRGALSLVPRAVLDTFAERALSTTLASSLQDDWLAPVQRRRVGIEVVDLGLSWVLEVDGERLRRSRGPAEAMVRGSATDLLLLTSRLEDADTLFFQRRLMLTGDVELGLTVRNLLDRLPWETLPLGVRIALHRAARGLRAARDAHATVV</sequence>
<keyword evidence="4" id="KW-1185">Reference proteome</keyword>
<dbReference type="SMART" id="SM00830">
    <property type="entry name" value="CM_2"/>
    <property type="match status" value="1"/>
</dbReference>
<name>A0ABT6XIG8_9GAMM</name>
<dbReference type="EC" id="5.4.99.5" evidence="1"/>
<gene>
    <name evidence="3" type="ORF">QLQ15_13635</name>
</gene>
<evidence type="ECO:0000313" key="3">
    <source>
        <dbReference type="EMBL" id="MDI9239949.1"/>
    </source>
</evidence>
<protein>
    <recommendedName>
        <fullName evidence="1">chorismate mutase</fullName>
        <ecNumber evidence="1">5.4.99.5</ecNumber>
    </recommendedName>
</protein>
<dbReference type="InterPro" id="IPR036527">
    <property type="entry name" value="SCP2_sterol-bd_dom_sf"/>
</dbReference>
<keyword evidence="3" id="KW-0413">Isomerase</keyword>
<reference evidence="3 4" key="1">
    <citation type="submission" date="2023-05" db="EMBL/GenBank/DDBJ databases">
        <title>Lysobacter sp. strain LF1 Genome sequencing and assembly.</title>
        <authorList>
            <person name="Jung Y."/>
        </authorList>
    </citation>
    <scope>NUCLEOTIDE SEQUENCE [LARGE SCALE GENOMIC DNA]</scope>
    <source>
        <strain evidence="3 4">LF1</strain>
    </source>
</reference>
<dbReference type="SUPFAM" id="SSF55718">
    <property type="entry name" value="SCP-like"/>
    <property type="match status" value="1"/>
</dbReference>
<dbReference type="SUPFAM" id="SSF48600">
    <property type="entry name" value="Chorismate mutase II"/>
    <property type="match status" value="1"/>
</dbReference>
<evidence type="ECO:0000313" key="4">
    <source>
        <dbReference type="Proteomes" id="UP001321580"/>
    </source>
</evidence>
<dbReference type="GO" id="GO:0004106">
    <property type="term" value="F:chorismate mutase activity"/>
    <property type="evidence" value="ECO:0007669"/>
    <property type="project" value="UniProtKB-EC"/>
</dbReference>
<dbReference type="InterPro" id="IPR003033">
    <property type="entry name" value="SCP2_sterol-bd_dom"/>
</dbReference>
<dbReference type="RefSeq" id="WP_283213312.1">
    <property type="nucleotide sequence ID" value="NZ_JASGBI010000001.1"/>
</dbReference>
<dbReference type="Gene3D" id="1.20.59.10">
    <property type="entry name" value="Chorismate mutase"/>
    <property type="match status" value="1"/>
</dbReference>
<dbReference type="Pfam" id="PF02036">
    <property type="entry name" value="SCP2"/>
    <property type="match status" value="1"/>
</dbReference>
<evidence type="ECO:0000259" key="2">
    <source>
        <dbReference type="PROSITE" id="PS51168"/>
    </source>
</evidence>